<keyword evidence="2" id="KW-1185">Reference proteome</keyword>
<sequence length="121" mass="13450">MSASLEDERKILLDRMHASRDVYRSTFSHPDENIPADTLDAFPRSHTFKFLTRHPYSAALGLVAVLAIMPRGSLRKAARGGAGITAGLLGNKARTLMIRQVLPSVVHLLRSHNPRSRERLP</sequence>
<dbReference type="EMBL" id="FNKY01000001">
    <property type="protein sequence ID" value="SDQ51269.1"/>
    <property type="molecule type" value="Genomic_DNA"/>
</dbReference>
<dbReference type="Proteomes" id="UP000183471">
    <property type="component" value="Unassembled WGS sequence"/>
</dbReference>
<protein>
    <recommendedName>
        <fullName evidence="3">Transmembrane protein</fullName>
    </recommendedName>
</protein>
<reference evidence="1 2" key="1">
    <citation type="submission" date="2016-10" db="EMBL/GenBank/DDBJ databases">
        <authorList>
            <person name="Varghese N."/>
            <person name="Submissions S."/>
        </authorList>
    </citation>
    <scope>NUCLEOTIDE SEQUENCE [LARGE SCALE GENOMIC DNA]</scope>
    <source>
        <strain evidence="1 2">Nl1</strain>
    </source>
</reference>
<name>A0ABY0T9Z6_9PROT</name>
<evidence type="ECO:0000313" key="2">
    <source>
        <dbReference type="Proteomes" id="UP000183471"/>
    </source>
</evidence>
<accession>A0ABY0T9Z6</accession>
<comment type="caution">
    <text evidence="1">The sequence shown here is derived from an EMBL/GenBank/DDBJ whole genome shotgun (WGS) entry which is preliminary data.</text>
</comment>
<dbReference type="RefSeq" id="WP_074631350.1">
    <property type="nucleotide sequence ID" value="NZ_FNKY01000001.1"/>
</dbReference>
<evidence type="ECO:0000313" key="1">
    <source>
        <dbReference type="EMBL" id="SDQ51269.1"/>
    </source>
</evidence>
<gene>
    <name evidence="1" type="ORF">SAMN05216402_1139</name>
</gene>
<evidence type="ECO:0008006" key="3">
    <source>
        <dbReference type="Google" id="ProtNLM"/>
    </source>
</evidence>
<organism evidence="1 2">
    <name type="scientific">Nitrosospira multiformis</name>
    <dbReference type="NCBI Taxonomy" id="1231"/>
    <lineage>
        <taxon>Bacteria</taxon>
        <taxon>Pseudomonadati</taxon>
        <taxon>Pseudomonadota</taxon>
        <taxon>Betaproteobacteria</taxon>
        <taxon>Nitrosomonadales</taxon>
        <taxon>Nitrosomonadaceae</taxon>
        <taxon>Nitrosospira</taxon>
    </lineage>
</organism>
<proteinExistence type="predicted"/>